<accession>A0A397FS06</accession>
<dbReference type="EMBL" id="QUTE01005362">
    <property type="protein sequence ID" value="RHZ37924.1"/>
    <property type="molecule type" value="Genomic_DNA"/>
</dbReference>
<dbReference type="Proteomes" id="UP000266196">
    <property type="component" value="Unassembled WGS sequence"/>
</dbReference>
<gene>
    <name evidence="2" type="ORF">DYB31_012568</name>
</gene>
<evidence type="ECO:0000313" key="2">
    <source>
        <dbReference type="EMBL" id="RHZ37924.1"/>
    </source>
</evidence>
<feature type="non-terminal residue" evidence="2">
    <location>
        <position position="1"/>
    </location>
</feature>
<dbReference type="AlphaFoldDB" id="A0A397FS06"/>
<comment type="caution">
    <text evidence="2">The sequence shown here is derived from an EMBL/GenBank/DDBJ whole genome shotgun (WGS) entry which is preliminary data.</text>
</comment>
<feature type="compositionally biased region" description="Basic and acidic residues" evidence="1">
    <location>
        <begin position="206"/>
        <end position="217"/>
    </location>
</feature>
<feature type="region of interest" description="Disordered" evidence="1">
    <location>
        <begin position="198"/>
        <end position="217"/>
    </location>
</feature>
<evidence type="ECO:0000313" key="3">
    <source>
        <dbReference type="Proteomes" id="UP000266196"/>
    </source>
</evidence>
<name>A0A397FS06_APHAT</name>
<sequence>IVTTFRDLRSTLDTLSSSSLLQNVAASVQQHLNGVRRYASAQAICVQFMKNRIVDAEMKRHKARVELDAYVSLGANALSDDLEGQITDLSARIDEDEQCLAALQRRDTDVRAQFEALVAGELHHAKEAANLSWDPQVVNDVRHIFGKIFAVYSQKCRASSTSSRSKSWDTVEESVKSLNEIQTDELEDQITRDNLARLENGQRPTRSSELDTMRLKH</sequence>
<reference evidence="2 3" key="1">
    <citation type="submission" date="2018-08" db="EMBL/GenBank/DDBJ databases">
        <title>Aphanomyces genome sequencing and annotation.</title>
        <authorList>
            <person name="Minardi D."/>
            <person name="Oidtmann B."/>
            <person name="Van Der Giezen M."/>
            <person name="Studholme D.J."/>
        </authorList>
    </citation>
    <scope>NUCLEOTIDE SEQUENCE [LARGE SCALE GENOMIC DNA]</scope>
    <source>
        <strain evidence="2 3">197901</strain>
    </source>
</reference>
<organism evidence="2 3">
    <name type="scientific">Aphanomyces astaci</name>
    <name type="common">Crayfish plague agent</name>
    <dbReference type="NCBI Taxonomy" id="112090"/>
    <lineage>
        <taxon>Eukaryota</taxon>
        <taxon>Sar</taxon>
        <taxon>Stramenopiles</taxon>
        <taxon>Oomycota</taxon>
        <taxon>Saprolegniomycetes</taxon>
        <taxon>Saprolegniales</taxon>
        <taxon>Verrucalvaceae</taxon>
        <taxon>Aphanomyces</taxon>
    </lineage>
</organism>
<protein>
    <submittedName>
        <fullName evidence="2">Uncharacterized protein</fullName>
    </submittedName>
</protein>
<proteinExistence type="predicted"/>
<evidence type="ECO:0000256" key="1">
    <source>
        <dbReference type="SAM" id="MobiDB-lite"/>
    </source>
</evidence>